<feature type="transmembrane region" description="Helical" evidence="4">
    <location>
        <begin position="190"/>
        <end position="212"/>
    </location>
</feature>
<feature type="domain" description="Novel STAND NTPase 1" evidence="5">
    <location>
        <begin position="2"/>
        <end position="123"/>
    </location>
</feature>
<evidence type="ECO:0000313" key="6">
    <source>
        <dbReference type="EMBL" id="CAD5927597.1"/>
    </source>
</evidence>
<dbReference type="PANTHER" id="PTHR19879">
    <property type="entry name" value="TRANSCRIPTION INITIATION FACTOR TFIID"/>
    <property type="match status" value="1"/>
</dbReference>
<sequence>MEKALANHAEAVFAQFPEEQERMRRIFIQLVHPGEGTWDTRRVASRAEVGEENWDLVTRLASERLVVSSGKEATGSETVEIVHEALISGWGRLQEWIHANRRFRTWQERLRVSLRQWEENHRVDGALLQRVPLAEAEGWLQERGGELSGGEREFIRLSLELRDREQAEKEATEQAQKILDKAYQKAKRRIGIGSAILAVSLVGATIATVIAGQALRQLKQGQETARLEQEAVAALQQFESKTGEIDALISAMQTGQNLQALVKDDRSLEDYPTTNTIFVLQQILDNIREKNRFDNLMPKLKLEPHFLWPPSTSMQVDWIGFFPDGQRLAMSLPNLWIQIRDLSGKHLTALSSISGNFSFSPNGKLLTITEGNDSVEIRDLSGKQLARWKVGQKIKDCDLYGDLYGADDFGCGPNRVSFSPDGKLIVTGGYDGRVRLWNLSGKLLHQWQTAKNGIDRITFSREGEMLRLRFSPKGEMLATINNGIITLWKLSGKQIAQWESLNQNDYRLDFSPDGKYLVTTGETDSARIWNLSGKKVAEVKYPYGNIHSAQFSPNSQYLILAGDRGVQRWDIQTQQFDPIIKTIDKITSISLSPNGQYLATAGWFDLPRLWKLTGQQIADIKRQPINPTHDVIFSPDSQRIAVKEQDNLVSIWNIYGHKMTEIKTSKHKIAGLFFSPDKEHFVTVVEQIIAEKSIIKSLQPKKIQIWSLLGQRLLEFEEQGSLSDFIFSPDGKQFAIQVNVPSKGSQILLKNLSGKLIAELPGTNIIIRKTSNLQDYLITTDDNGSLIKIWDWSGKQLAQLKINKNSLDFLALSPDGKQIATLEHDGTVLIWSSLGEKLEQWKEKDASTRYLSFSPDGHKLLLGKEHSIEVRTLSGERLAQFKNNNSSFAVFAPDGKRIQTMGLDGTARILDLSGRPLAEWKSKFSLFSPDGKYVATVEEDKIRLWRVSQSLNDLLSRGCDWLKDYFAIHPEAAKDLQVCRSPQSLTP</sequence>
<feature type="repeat" description="WD" evidence="3">
    <location>
        <begin position="508"/>
        <end position="539"/>
    </location>
</feature>
<keyword evidence="4" id="KW-1133">Transmembrane helix</keyword>
<evidence type="ECO:0000259" key="5">
    <source>
        <dbReference type="Pfam" id="PF20703"/>
    </source>
</evidence>
<keyword evidence="4" id="KW-0812">Transmembrane</keyword>
<dbReference type="PROSITE" id="PS50082">
    <property type="entry name" value="WD_REPEATS_2"/>
    <property type="match status" value="3"/>
</dbReference>
<dbReference type="Pfam" id="PF00400">
    <property type="entry name" value="WD40"/>
    <property type="match status" value="3"/>
</dbReference>
<dbReference type="Pfam" id="PF20703">
    <property type="entry name" value="nSTAND1"/>
    <property type="match status" value="1"/>
</dbReference>
<dbReference type="PROSITE" id="PS50294">
    <property type="entry name" value="WD_REPEATS_REGION"/>
    <property type="match status" value="1"/>
</dbReference>
<dbReference type="SUPFAM" id="SSF50978">
    <property type="entry name" value="WD40 repeat-like"/>
    <property type="match status" value="3"/>
</dbReference>
<evidence type="ECO:0000313" key="7">
    <source>
        <dbReference type="Proteomes" id="UP001153719"/>
    </source>
</evidence>
<evidence type="ECO:0000256" key="3">
    <source>
        <dbReference type="PROSITE-ProRule" id="PRU00221"/>
    </source>
</evidence>
<dbReference type="EMBL" id="LR882967">
    <property type="protein sequence ID" value="CAD5927597.1"/>
    <property type="molecule type" value="Genomic_DNA"/>
</dbReference>
<reference evidence="6" key="1">
    <citation type="submission" date="2020-09" db="EMBL/GenBank/DDBJ databases">
        <authorList>
            <person name="Blom J."/>
        </authorList>
    </citation>
    <scope>NUCLEOTIDE SEQUENCE</scope>
    <source>
        <strain evidence="6">No.713</strain>
    </source>
</reference>
<protein>
    <submittedName>
        <fullName evidence="6">WD repeat-containing protein sll0163</fullName>
    </submittedName>
</protein>
<dbReference type="InterPro" id="IPR001680">
    <property type="entry name" value="WD40_rpt"/>
</dbReference>
<dbReference type="PANTHER" id="PTHR19879:SF9">
    <property type="entry name" value="TRANSCRIPTION INITIATION FACTOR TFIID SUBUNIT 5"/>
    <property type="match status" value="1"/>
</dbReference>
<gene>
    <name evidence="6" type="ORF">NO713_01076</name>
</gene>
<dbReference type="InterPro" id="IPR036322">
    <property type="entry name" value="WD40_repeat_dom_sf"/>
</dbReference>
<dbReference type="Proteomes" id="UP001153719">
    <property type="component" value="Chromosome"/>
</dbReference>
<keyword evidence="7" id="KW-1185">Reference proteome</keyword>
<evidence type="ECO:0000256" key="1">
    <source>
        <dbReference type="ARBA" id="ARBA00022574"/>
    </source>
</evidence>
<proteinExistence type="predicted"/>
<evidence type="ECO:0000256" key="4">
    <source>
        <dbReference type="SAM" id="Phobius"/>
    </source>
</evidence>
<feature type="repeat" description="WD" evidence="3">
    <location>
        <begin position="416"/>
        <end position="440"/>
    </location>
</feature>
<dbReference type="KEGG" id="ppsu:NO713_01076"/>
<organism evidence="6 7">
    <name type="scientific">Planktothrix pseudagardhii</name>
    <dbReference type="NCBI Taxonomy" id="132604"/>
    <lineage>
        <taxon>Bacteria</taxon>
        <taxon>Bacillati</taxon>
        <taxon>Cyanobacteriota</taxon>
        <taxon>Cyanophyceae</taxon>
        <taxon>Oscillatoriophycideae</taxon>
        <taxon>Oscillatoriales</taxon>
        <taxon>Microcoleaceae</taxon>
        <taxon>Planktothrix</taxon>
    </lineage>
</organism>
<name>A0A9W4G3L1_9CYAN</name>
<dbReference type="Gene3D" id="2.130.10.10">
    <property type="entry name" value="YVTN repeat-like/Quinoprotein amine dehydrogenase"/>
    <property type="match status" value="3"/>
</dbReference>
<dbReference type="InterPro" id="IPR015943">
    <property type="entry name" value="WD40/YVTN_repeat-like_dom_sf"/>
</dbReference>
<keyword evidence="2" id="KW-0677">Repeat</keyword>
<accession>A0A9W4G3L1</accession>
<dbReference type="InterPro" id="IPR019775">
    <property type="entry name" value="WD40_repeat_CS"/>
</dbReference>
<feature type="repeat" description="WD" evidence="3">
    <location>
        <begin position="800"/>
        <end position="832"/>
    </location>
</feature>
<dbReference type="PROSITE" id="PS00678">
    <property type="entry name" value="WD_REPEATS_1"/>
    <property type="match status" value="1"/>
</dbReference>
<keyword evidence="1 3" id="KW-0853">WD repeat</keyword>
<dbReference type="InterPro" id="IPR049052">
    <property type="entry name" value="nSTAND1"/>
</dbReference>
<keyword evidence="4" id="KW-0472">Membrane</keyword>
<evidence type="ECO:0000256" key="2">
    <source>
        <dbReference type="ARBA" id="ARBA00022737"/>
    </source>
</evidence>
<dbReference type="SMART" id="SM00320">
    <property type="entry name" value="WD40"/>
    <property type="match status" value="10"/>
</dbReference>
<dbReference type="AlphaFoldDB" id="A0A9W4G3L1"/>